<evidence type="ECO:0000313" key="1">
    <source>
        <dbReference type="EMBL" id="GIX68951.1"/>
    </source>
</evidence>
<protein>
    <submittedName>
        <fullName evidence="1">Uncharacterized protein</fullName>
    </submittedName>
</protein>
<gene>
    <name evidence="1" type="ORF">CEXT_272791</name>
</gene>
<proteinExistence type="predicted"/>
<dbReference type="AlphaFoldDB" id="A0AAV4MC14"/>
<dbReference type="Proteomes" id="UP001054945">
    <property type="component" value="Unassembled WGS sequence"/>
</dbReference>
<sequence length="115" mass="13855">MVFRRTEVLNSEEEGNEDSNERDVMFFRMTWLRKVIELEEGNENSIERTSLLQANYRPKGYLDSLERHDHHSLTSFSPFCSWTYTNWGSIPFEKIRPLINRQILRNRMRDLIAFP</sequence>
<evidence type="ECO:0000313" key="2">
    <source>
        <dbReference type="Proteomes" id="UP001054945"/>
    </source>
</evidence>
<keyword evidence="2" id="KW-1185">Reference proteome</keyword>
<accession>A0AAV4MC14</accession>
<name>A0AAV4MC14_CAEEX</name>
<comment type="caution">
    <text evidence="1">The sequence shown here is derived from an EMBL/GenBank/DDBJ whole genome shotgun (WGS) entry which is preliminary data.</text>
</comment>
<dbReference type="EMBL" id="BPLR01002010">
    <property type="protein sequence ID" value="GIX68951.1"/>
    <property type="molecule type" value="Genomic_DNA"/>
</dbReference>
<organism evidence="1 2">
    <name type="scientific">Caerostris extrusa</name>
    <name type="common">Bark spider</name>
    <name type="synonym">Caerostris bankana</name>
    <dbReference type="NCBI Taxonomy" id="172846"/>
    <lineage>
        <taxon>Eukaryota</taxon>
        <taxon>Metazoa</taxon>
        <taxon>Ecdysozoa</taxon>
        <taxon>Arthropoda</taxon>
        <taxon>Chelicerata</taxon>
        <taxon>Arachnida</taxon>
        <taxon>Araneae</taxon>
        <taxon>Araneomorphae</taxon>
        <taxon>Entelegynae</taxon>
        <taxon>Araneoidea</taxon>
        <taxon>Araneidae</taxon>
        <taxon>Caerostris</taxon>
    </lineage>
</organism>
<reference evidence="1 2" key="1">
    <citation type="submission" date="2021-06" db="EMBL/GenBank/DDBJ databases">
        <title>Caerostris extrusa draft genome.</title>
        <authorList>
            <person name="Kono N."/>
            <person name="Arakawa K."/>
        </authorList>
    </citation>
    <scope>NUCLEOTIDE SEQUENCE [LARGE SCALE GENOMIC DNA]</scope>
</reference>